<sequence>MTRRCLPWKPAAAATANGRKRNRAGRPHNLTQPVWMGSSTAHNDKHKSVSTGRNQSRNDFSTRAPLQLLPTANRTPPLVHLAERSVPRVDRNIYLSERGFREKVFAKASGKRSLEAGRSRQLLSAADGACACPGLGGASMILAPTRAV</sequence>
<dbReference type="Proteomes" id="UP001152622">
    <property type="component" value="Chromosome 2"/>
</dbReference>
<organism evidence="2 3">
    <name type="scientific">Synaphobranchus kaupii</name>
    <name type="common">Kaup's arrowtooth eel</name>
    <dbReference type="NCBI Taxonomy" id="118154"/>
    <lineage>
        <taxon>Eukaryota</taxon>
        <taxon>Metazoa</taxon>
        <taxon>Chordata</taxon>
        <taxon>Craniata</taxon>
        <taxon>Vertebrata</taxon>
        <taxon>Euteleostomi</taxon>
        <taxon>Actinopterygii</taxon>
        <taxon>Neopterygii</taxon>
        <taxon>Teleostei</taxon>
        <taxon>Anguilliformes</taxon>
        <taxon>Synaphobranchidae</taxon>
        <taxon>Synaphobranchus</taxon>
    </lineage>
</organism>
<proteinExistence type="predicted"/>
<reference evidence="2" key="1">
    <citation type="journal article" date="2023" name="Science">
        <title>Genome structures resolve the early diversification of teleost fishes.</title>
        <authorList>
            <person name="Parey E."/>
            <person name="Louis A."/>
            <person name="Montfort J."/>
            <person name="Bouchez O."/>
            <person name="Roques C."/>
            <person name="Iampietro C."/>
            <person name="Lluch J."/>
            <person name="Castinel A."/>
            <person name="Donnadieu C."/>
            <person name="Desvignes T."/>
            <person name="Floi Bucao C."/>
            <person name="Jouanno E."/>
            <person name="Wen M."/>
            <person name="Mejri S."/>
            <person name="Dirks R."/>
            <person name="Jansen H."/>
            <person name="Henkel C."/>
            <person name="Chen W.J."/>
            <person name="Zahm M."/>
            <person name="Cabau C."/>
            <person name="Klopp C."/>
            <person name="Thompson A.W."/>
            <person name="Robinson-Rechavi M."/>
            <person name="Braasch I."/>
            <person name="Lecointre G."/>
            <person name="Bobe J."/>
            <person name="Postlethwait J.H."/>
            <person name="Berthelot C."/>
            <person name="Roest Crollius H."/>
            <person name="Guiguen Y."/>
        </authorList>
    </citation>
    <scope>NUCLEOTIDE SEQUENCE</scope>
    <source>
        <strain evidence="2">WJC10195</strain>
    </source>
</reference>
<dbReference type="AlphaFoldDB" id="A0A9Q1G2V5"/>
<name>A0A9Q1G2V5_SYNKA</name>
<gene>
    <name evidence="2" type="ORF">SKAU_G00047960</name>
</gene>
<accession>A0A9Q1G2V5</accession>
<feature type="region of interest" description="Disordered" evidence="1">
    <location>
        <begin position="1"/>
        <end position="67"/>
    </location>
</feature>
<evidence type="ECO:0000313" key="3">
    <source>
        <dbReference type="Proteomes" id="UP001152622"/>
    </source>
</evidence>
<feature type="compositionally biased region" description="Polar residues" evidence="1">
    <location>
        <begin position="29"/>
        <end position="41"/>
    </location>
</feature>
<comment type="caution">
    <text evidence="2">The sequence shown here is derived from an EMBL/GenBank/DDBJ whole genome shotgun (WGS) entry which is preliminary data.</text>
</comment>
<evidence type="ECO:0000313" key="2">
    <source>
        <dbReference type="EMBL" id="KAJ8374216.1"/>
    </source>
</evidence>
<protein>
    <submittedName>
        <fullName evidence="2">Uncharacterized protein</fullName>
    </submittedName>
</protein>
<keyword evidence="3" id="KW-1185">Reference proteome</keyword>
<dbReference type="EMBL" id="JAINUF010000002">
    <property type="protein sequence ID" value="KAJ8374216.1"/>
    <property type="molecule type" value="Genomic_DNA"/>
</dbReference>
<feature type="compositionally biased region" description="Polar residues" evidence="1">
    <location>
        <begin position="49"/>
        <end position="61"/>
    </location>
</feature>
<evidence type="ECO:0000256" key="1">
    <source>
        <dbReference type="SAM" id="MobiDB-lite"/>
    </source>
</evidence>